<dbReference type="HOGENOM" id="CLU_2893773_0_0_11"/>
<dbReference type="STRING" id="883077.HMPREF9241_00515"/>
<proteinExistence type="predicted"/>
<evidence type="ECO:0000313" key="2">
    <source>
        <dbReference type="Proteomes" id="UP000003994"/>
    </source>
</evidence>
<sequence length="62" mass="6633">MVYVDGIYLARNVVVLIACTDTHVLGWYVARAETSRAWAALIGKIPPPDMAVTDGGSGARDK</sequence>
<evidence type="ECO:0008006" key="3">
    <source>
        <dbReference type="Google" id="ProtNLM"/>
    </source>
</evidence>
<dbReference type="EMBL" id="AGWQ01000004">
    <property type="protein sequence ID" value="EJZ86926.1"/>
    <property type="molecule type" value="Genomic_DNA"/>
</dbReference>
<keyword evidence="2" id="KW-1185">Reference proteome</keyword>
<gene>
    <name evidence="1" type="ORF">HMPREF9241_00515</name>
</gene>
<comment type="caution">
    <text evidence="1">The sequence shown here is derived from an EMBL/GenBank/DDBJ whole genome shotgun (WGS) entry which is preliminary data.</text>
</comment>
<name>K0YTL6_9ACTO</name>
<dbReference type="eggNOG" id="COG3677">
    <property type="taxonomic scope" value="Bacteria"/>
</dbReference>
<dbReference type="Proteomes" id="UP000003994">
    <property type="component" value="Unassembled WGS sequence"/>
</dbReference>
<dbReference type="AlphaFoldDB" id="K0YTL6"/>
<accession>K0YTL6</accession>
<reference evidence="1 2" key="1">
    <citation type="submission" date="2012-07" db="EMBL/GenBank/DDBJ databases">
        <title>The Genome Sequence of Actinomyces turicensis ACS-279-V-COL4.</title>
        <authorList>
            <consortium name="The Broad Institute Genome Sequencing Platform"/>
            <person name="Earl A."/>
            <person name="Ward D."/>
            <person name="Feldgarden M."/>
            <person name="Gevers D."/>
            <person name="Saerens B."/>
            <person name="Vaneechoutte M."/>
            <person name="Walker B."/>
            <person name="Young S.K."/>
            <person name="Zeng Q."/>
            <person name="Gargeya S."/>
            <person name="Fitzgerald M."/>
            <person name="Haas B."/>
            <person name="Abouelleil A."/>
            <person name="Alvarado L."/>
            <person name="Arachchi H.M."/>
            <person name="Berlin A."/>
            <person name="Chapman S.B."/>
            <person name="Goldberg J."/>
            <person name="Griggs A."/>
            <person name="Gujja S."/>
            <person name="Hansen M."/>
            <person name="Howarth C."/>
            <person name="Imamovic A."/>
            <person name="Larimer J."/>
            <person name="McCowen C."/>
            <person name="Montmayeur A."/>
            <person name="Murphy C."/>
            <person name="Neiman D."/>
            <person name="Pearson M."/>
            <person name="Priest M."/>
            <person name="Roberts A."/>
            <person name="Saif S."/>
            <person name="Shea T."/>
            <person name="Sisk P."/>
            <person name="Sykes S."/>
            <person name="Wortman J."/>
            <person name="Nusbaum C."/>
            <person name="Birren B."/>
        </authorList>
    </citation>
    <scope>NUCLEOTIDE SEQUENCE [LARGE SCALE GENOMIC DNA]</scope>
    <source>
        <strain evidence="1 2">ACS-279-V-Col4</strain>
    </source>
</reference>
<evidence type="ECO:0000313" key="1">
    <source>
        <dbReference type="EMBL" id="EJZ86926.1"/>
    </source>
</evidence>
<protein>
    <recommendedName>
        <fullName evidence="3">Mutator family transposase</fullName>
    </recommendedName>
</protein>
<organism evidence="1 2">
    <name type="scientific">Schaalia turicensis ACS-279-V-Col4</name>
    <dbReference type="NCBI Taxonomy" id="883077"/>
    <lineage>
        <taxon>Bacteria</taxon>
        <taxon>Bacillati</taxon>
        <taxon>Actinomycetota</taxon>
        <taxon>Actinomycetes</taxon>
        <taxon>Actinomycetales</taxon>
        <taxon>Actinomycetaceae</taxon>
        <taxon>Schaalia</taxon>
    </lineage>
</organism>